<protein>
    <recommendedName>
        <fullName evidence="2">PX domain-containing protein</fullName>
    </recommendedName>
</protein>
<accession>A0AAD5LSJ8</accession>
<feature type="domain" description="PX" evidence="2">
    <location>
        <begin position="14"/>
        <end position="159"/>
    </location>
</feature>
<dbReference type="PANTHER" id="PTHR22775">
    <property type="entry name" value="SORTING NEXIN"/>
    <property type="match status" value="1"/>
</dbReference>
<dbReference type="PANTHER" id="PTHR22775:SF3">
    <property type="entry name" value="SORTING NEXIN-13"/>
    <property type="match status" value="1"/>
</dbReference>
<dbReference type="PROSITE" id="PS50195">
    <property type="entry name" value="PX"/>
    <property type="match status" value="1"/>
</dbReference>
<dbReference type="InterPro" id="IPR001683">
    <property type="entry name" value="PX_dom"/>
</dbReference>
<dbReference type="Gene3D" id="3.30.1520.10">
    <property type="entry name" value="Phox-like domain"/>
    <property type="match status" value="1"/>
</dbReference>
<dbReference type="AlphaFoldDB" id="A0AAD5LSJ8"/>
<dbReference type="SUPFAM" id="SSF64268">
    <property type="entry name" value="PX domain"/>
    <property type="match status" value="1"/>
</dbReference>
<feature type="region of interest" description="Disordered" evidence="1">
    <location>
        <begin position="182"/>
        <end position="278"/>
    </location>
</feature>
<evidence type="ECO:0000313" key="3">
    <source>
        <dbReference type="EMBL" id="KAJ0408367.1"/>
    </source>
</evidence>
<dbReference type="InterPro" id="IPR036871">
    <property type="entry name" value="PX_dom_sf"/>
</dbReference>
<dbReference type="EMBL" id="JAKCXM010000012">
    <property type="protein sequence ID" value="KAJ0408367.1"/>
    <property type="molecule type" value="Genomic_DNA"/>
</dbReference>
<sequence>MVLQGTTLDAAASVLHTSIAHVAKPTATSAHTHTQYVIRVSDDRYPGLHWTVYRRYSEFRVFKLRLEEAVKQGDMCTHCSIMAKRTCFMQFPPRRLFWNTKESVLESRRIGLNAFLDAIVKHARACRESVTCQTRPLMDQFLMVNDMRYTFLNVNMSEQDLEYIGKLSLNATRDSVSNCGSMASHRSSFASTSTQSTSSKPDQDDLADGALLVPEPNQVEQENRPTLDSHFEGRVLTGRKSSLGSLLDYSRDRSSRSSRNSYNEETHASVPQSSGRLSDWEVAKYQTSTGGRHSDPGSRNDLLGFAGCSSVARRSDQRSRHRRVHLSSAAKRVKKLEEEEARFSCRPPTRQKKVKVLETIPECEE</sequence>
<organism evidence="3 4">
    <name type="scientific">Pythium insidiosum</name>
    <name type="common">Pythiosis disease agent</name>
    <dbReference type="NCBI Taxonomy" id="114742"/>
    <lineage>
        <taxon>Eukaryota</taxon>
        <taxon>Sar</taxon>
        <taxon>Stramenopiles</taxon>
        <taxon>Oomycota</taxon>
        <taxon>Peronosporomycetes</taxon>
        <taxon>Pythiales</taxon>
        <taxon>Pythiaceae</taxon>
        <taxon>Pythium</taxon>
    </lineage>
</organism>
<feature type="compositionally biased region" description="Basic and acidic residues" evidence="1">
    <location>
        <begin position="221"/>
        <end position="233"/>
    </location>
</feature>
<keyword evidence="4" id="KW-1185">Reference proteome</keyword>
<evidence type="ECO:0000313" key="4">
    <source>
        <dbReference type="Proteomes" id="UP001209570"/>
    </source>
</evidence>
<comment type="caution">
    <text evidence="3">The sequence shown here is derived from an EMBL/GenBank/DDBJ whole genome shotgun (WGS) entry which is preliminary data.</text>
</comment>
<name>A0AAD5LSJ8_PYTIN</name>
<dbReference type="CDD" id="cd06093">
    <property type="entry name" value="PX_domain"/>
    <property type="match status" value="1"/>
</dbReference>
<proteinExistence type="predicted"/>
<dbReference type="SMART" id="SM00312">
    <property type="entry name" value="PX"/>
    <property type="match status" value="1"/>
</dbReference>
<dbReference type="GO" id="GO:0035091">
    <property type="term" value="F:phosphatidylinositol binding"/>
    <property type="evidence" value="ECO:0007669"/>
    <property type="project" value="InterPro"/>
</dbReference>
<dbReference type="Proteomes" id="UP001209570">
    <property type="component" value="Unassembled WGS sequence"/>
</dbReference>
<gene>
    <name evidence="3" type="ORF">P43SY_003093</name>
</gene>
<feature type="compositionally biased region" description="Low complexity" evidence="1">
    <location>
        <begin position="182"/>
        <end position="199"/>
    </location>
</feature>
<reference evidence="3" key="1">
    <citation type="submission" date="2021-12" db="EMBL/GenBank/DDBJ databases">
        <title>Prjna785345.</title>
        <authorList>
            <person name="Rujirawat T."/>
            <person name="Krajaejun T."/>
        </authorList>
    </citation>
    <scope>NUCLEOTIDE SEQUENCE</scope>
    <source>
        <strain evidence="3">Pi057C3</strain>
    </source>
</reference>
<evidence type="ECO:0000256" key="1">
    <source>
        <dbReference type="SAM" id="MobiDB-lite"/>
    </source>
</evidence>
<dbReference type="Pfam" id="PF00787">
    <property type="entry name" value="PX"/>
    <property type="match status" value="1"/>
</dbReference>
<evidence type="ECO:0000259" key="2">
    <source>
        <dbReference type="PROSITE" id="PS50195"/>
    </source>
</evidence>